<feature type="region of interest" description="Disordered" evidence="1">
    <location>
        <begin position="61"/>
        <end position="98"/>
    </location>
</feature>
<proteinExistence type="predicted"/>
<feature type="region of interest" description="Disordered" evidence="1">
    <location>
        <begin position="559"/>
        <end position="668"/>
    </location>
</feature>
<organism evidence="3 4">
    <name type="scientific">Novymonas esmeraldas</name>
    <dbReference type="NCBI Taxonomy" id="1808958"/>
    <lineage>
        <taxon>Eukaryota</taxon>
        <taxon>Discoba</taxon>
        <taxon>Euglenozoa</taxon>
        <taxon>Kinetoplastea</taxon>
        <taxon>Metakinetoplastina</taxon>
        <taxon>Trypanosomatida</taxon>
        <taxon>Trypanosomatidae</taxon>
        <taxon>Novymonas</taxon>
    </lineage>
</organism>
<keyword evidence="2" id="KW-1133">Transmembrane helix</keyword>
<feature type="transmembrane region" description="Helical" evidence="2">
    <location>
        <begin position="944"/>
        <end position="964"/>
    </location>
</feature>
<feature type="compositionally biased region" description="Low complexity" evidence="1">
    <location>
        <begin position="617"/>
        <end position="653"/>
    </location>
</feature>
<keyword evidence="2" id="KW-0812">Transmembrane</keyword>
<feature type="compositionally biased region" description="Low complexity" evidence="1">
    <location>
        <begin position="561"/>
        <end position="610"/>
    </location>
</feature>
<keyword evidence="4" id="KW-1185">Reference proteome</keyword>
<dbReference type="AlphaFoldDB" id="A0AAW0EVS3"/>
<evidence type="ECO:0000313" key="4">
    <source>
        <dbReference type="Proteomes" id="UP001430356"/>
    </source>
</evidence>
<gene>
    <name evidence="3" type="ORF">NESM_000743900</name>
</gene>
<accession>A0AAW0EVS3</accession>
<evidence type="ECO:0000313" key="3">
    <source>
        <dbReference type="EMBL" id="KAK7197895.1"/>
    </source>
</evidence>
<comment type="caution">
    <text evidence="3">The sequence shown here is derived from an EMBL/GenBank/DDBJ whole genome shotgun (WGS) entry which is preliminary data.</text>
</comment>
<reference evidence="3 4" key="1">
    <citation type="journal article" date="2021" name="MBio">
        <title>A New Model Trypanosomatid, Novymonas esmeraldas: Genomic Perception of Its 'Candidatus Pandoraea novymonadis' Endosymbiont.</title>
        <authorList>
            <person name="Zakharova A."/>
            <person name="Saura A."/>
            <person name="Butenko A."/>
            <person name="Podesvova L."/>
            <person name="Warmusova S."/>
            <person name="Kostygov A.Y."/>
            <person name="Nenarokova A."/>
            <person name="Lukes J."/>
            <person name="Opperdoes F.R."/>
            <person name="Yurchenko V."/>
        </authorList>
    </citation>
    <scope>NUCLEOTIDE SEQUENCE [LARGE SCALE GENOMIC DNA]</scope>
    <source>
        <strain evidence="3 4">E262AT.01</strain>
    </source>
</reference>
<keyword evidence="2" id="KW-0472">Membrane</keyword>
<evidence type="ECO:0000256" key="1">
    <source>
        <dbReference type="SAM" id="MobiDB-lite"/>
    </source>
</evidence>
<protein>
    <submittedName>
        <fullName evidence="3">Uncharacterized protein</fullName>
    </submittedName>
</protein>
<feature type="region of interest" description="Disordered" evidence="1">
    <location>
        <begin position="1"/>
        <end position="20"/>
    </location>
</feature>
<evidence type="ECO:0000256" key="2">
    <source>
        <dbReference type="SAM" id="Phobius"/>
    </source>
</evidence>
<dbReference type="Proteomes" id="UP001430356">
    <property type="component" value="Unassembled WGS sequence"/>
</dbReference>
<name>A0AAW0EVS3_9TRYP</name>
<dbReference type="EMBL" id="JAECZO010000124">
    <property type="protein sequence ID" value="KAK7197895.1"/>
    <property type="molecule type" value="Genomic_DNA"/>
</dbReference>
<sequence>MLSNNTPVVTPGDGDRDGAPQVPLYRFEDGGAGAAVADPAVDPLARAPRNARAADVVVEGGNSDREMGDAASHAREGDDAPIVVDTDAPGGGGGAGGRRRRMGEVYPIMKNTIYSDDECEEEVALTAWDCGALFIRYLNGLFQYFVRNPKAMGLIFTTAIILLFFKYSQQVVVKAVNAAVRAHPGLEPTDTLRSAVVSFTEELQGLERVAQTIGWAYIRDAVTGYNIHTAVNTTFFSLVNTFQTSFTANVKTYVVYALPTAVVGPAPSGHWGQIGCASEDASIATCFYVGEDSTARQWNLTTNTGDGGLSVSDVFIEQRMPDLLSVATTATKGSALAAAGVWTRASMTRRIFSSKTVRTISYLLPIAFNTAGYATAMAGIDVSVELLMDTVNVTATPNMEVVVVDNRYNVGDGGQFVYDSFNEALFWDVPYGARNVPVDRIRDLASTILHENSGILAVNGSFYQNGLIYQSLTMMSHWTLIASSPLALSVAEVAATLGAIVKESKGIAVAASGLFRDCESSANKQQNSVTVESFGQIEQAFGAQLQSLYMSYTLSNVADTSSRGSSSSSSSDSSSSDSSSSFIEKSGTSGTTTSSSSVKPHASSTASSSAHVHHHASSSSVPHSLHSSTAASSFSSSSVKVTPPTGSSGTDSTAAHAPHPNSGGGGGVLMSALAATAAEPRWVKELDTRASTSTTGSAAAAAHRWGVCGCAYSSSSQTSCFYTSSKAVETVFSGSVFTDAPASSIQTFNVATSRRGLFTAQYIDGTTTTSGFWTMPYIGTDTITGSTFVAVSYVYPSVYDSHGNVTRAAVLDTTAAWMASALKANQHSGTTALYLIDRRGAGTFLASSTATRPVDGVYPALETPDKDFNHIANAVYHTAGDSWDRSISFHMGPTLVNYQVVEGQWGVVEVMPGTVALERYLPTPAVTGATDALRLLQPGDTVQLFLYVGGILFIYFLNLLILGCSQLGQQ</sequence>
<feature type="compositionally biased region" description="Basic and acidic residues" evidence="1">
    <location>
        <begin position="62"/>
        <end position="78"/>
    </location>
</feature>